<dbReference type="InterPro" id="IPR037213">
    <property type="entry name" value="Run_dom_sf"/>
</dbReference>
<evidence type="ECO:0000313" key="3">
    <source>
        <dbReference type="EMBL" id="KAL0482439.1"/>
    </source>
</evidence>
<organism evidence="3 4">
    <name type="scientific">Acrasis kona</name>
    <dbReference type="NCBI Taxonomy" id="1008807"/>
    <lineage>
        <taxon>Eukaryota</taxon>
        <taxon>Discoba</taxon>
        <taxon>Heterolobosea</taxon>
        <taxon>Tetramitia</taxon>
        <taxon>Eutetramitia</taxon>
        <taxon>Acrasidae</taxon>
        <taxon>Acrasis</taxon>
    </lineage>
</organism>
<feature type="region of interest" description="Disordered" evidence="1">
    <location>
        <begin position="189"/>
        <end position="251"/>
    </location>
</feature>
<dbReference type="InterPro" id="IPR004012">
    <property type="entry name" value="Run_dom"/>
</dbReference>
<accession>A0AAW2YZ97</accession>
<dbReference type="Proteomes" id="UP001431209">
    <property type="component" value="Unassembled WGS sequence"/>
</dbReference>
<feature type="domain" description="RUN" evidence="2">
    <location>
        <begin position="256"/>
        <end position="402"/>
    </location>
</feature>
<keyword evidence="4" id="KW-1185">Reference proteome</keyword>
<dbReference type="Gene3D" id="1.20.58.900">
    <property type="match status" value="1"/>
</dbReference>
<dbReference type="AlphaFoldDB" id="A0AAW2YZ97"/>
<gene>
    <name evidence="3" type="ORF">AKO1_013094</name>
</gene>
<evidence type="ECO:0000313" key="4">
    <source>
        <dbReference type="Proteomes" id="UP001431209"/>
    </source>
</evidence>
<comment type="caution">
    <text evidence="3">The sequence shown here is derived from an EMBL/GenBank/DDBJ whole genome shotgun (WGS) entry which is preliminary data.</text>
</comment>
<feature type="non-terminal residue" evidence="3">
    <location>
        <position position="410"/>
    </location>
</feature>
<protein>
    <recommendedName>
        <fullName evidence="2">RUN domain-containing protein</fullName>
    </recommendedName>
</protein>
<proteinExistence type="predicted"/>
<dbReference type="Pfam" id="PF02759">
    <property type="entry name" value="RUN"/>
    <property type="match status" value="1"/>
</dbReference>
<dbReference type="CDD" id="cd17671">
    <property type="entry name" value="RUN"/>
    <property type="match status" value="1"/>
</dbReference>
<evidence type="ECO:0000256" key="1">
    <source>
        <dbReference type="SAM" id="MobiDB-lite"/>
    </source>
</evidence>
<evidence type="ECO:0000259" key="2">
    <source>
        <dbReference type="PROSITE" id="PS50826"/>
    </source>
</evidence>
<dbReference type="PROSITE" id="PS50826">
    <property type="entry name" value="RUN"/>
    <property type="match status" value="1"/>
</dbReference>
<name>A0AAW2YZ97_9EUKA</name>
<sequence length="410" mass="46607">MEGAVPVRFLIDSIKTPYVVFKAIPSTPESITPGLIVEFDSLPLVKQMDKDNDHFTKSLFFVGYLFSTNHFGACLQELILSSTYLNTTYEAGDASIMRNTEKRADLLEVIKKFELVFDFDILFVKDELPSPIPVDFTPEQTITIVDYDKQQEYVDELVSDSAIPYHLTQLRAVHRAILEQLRIRKPSVVAATSDHNTPPRRRSRKDSEGIASPKKTPLSIDTGKSEESDDPQTPRPRSSLKDPESPSPRKQIVPNAIDQLFKQRFCAALTLVLEDGFKSFKLFGRYYLWDAIMWIFKTPYEGDEDKESLKKTVDRINKSVDEVAAKLKDPLDVKFCLLMCDGFNKNKLHKYIMTLLNDKPTMDGFYNANALVYDQQKSAQLHAILESLSSIKNPPKIPLVIEDVTITDKT</sequence>
<dbReference type="SUPFAM" id="SSF140741">
    <property type="entry name" value="RUN domain-like"/>
    <property type="match status" value="1"/>
</dbReference>
<reference evidence="3 4" key="1">
    <citation type="submission" date="2024-03" db="EMBL/GenBank/DDBJ databases">
        <title>The Acrasis kona genome and developmental transcriptomes reveal deep origins of eukaryotic multicellular pathways.</title>
        <authorList>
            <person name="Sheikh S."/>
            <person name="Fu C.-J."/>
            <person name="Brown M.W."/>
            <person name="Baldauf S.L."/>
        </authorList>
    </citation>
    <scope>NUCLEOTIDE SEQUENCE [LARGE SCALE GENOMIC DNA]</scope>
    <source>
        <strain evidence="3 4">ATCC MYA-3509</strain>
    </source>
</reference>
<dbReference type="EMBL" id="JAOPGA020000855">
    <property type="protein sequence ID" value="KAL0482439.1"/>
    <property type="molecule type" value="Genomic_DNA"/>
</dbReference>